<reference evidence="2 3" key="1">
    <citation type="submission" date="2023-05" db="EMBL/GenBank/DDBJ databases">
        <title>Pseudoalteromonas ardens sp. nov., Pseudoalteromonas obscura sp. nov., and Pseudoalteromonas umbrosa sp. nov., isolated from the coral Montipora capitata.</title>
        <authorList>
            <person name="Thomas E.M."/>
            <person name="Smith E.M."/>
            <person name="Papke E."/>
            <person name="Shlafstein M.D."/>
            <person name="Oline D.K."/>
            <person name="Videau P."/>
            <person name="Saw J.H."/>
            <person name="Strangman W.K."/>
            <person name="Ushijima B."/>
        </authorList>
    </citation>
    <scope>NUCLEOTIDE SEQUENCE [LARGE SCALE GENOMIC DNA]</scope>
    <source>
        <strain evidence="2 3">P94</strain>
    </source>
</reference>
<feature type="chain" id="PRO_5046508805" evidence="1">
    <location>
        <begin position="21"/>
        <end position="95"/>
    </location>
</feature>
<name>A0ABT7EGF2_9GAMM</name>
<gene>
    <name evidence="2" type="ORF">QNM18_03435</name>
</gene>
<dbReference type="EMBL" id="JASJUT010000001">
    <property type="protein sequence ID" value="MDK2594123.1"/>
    <property type="molecule type" value="Genomic_DNA"/>
</dbReference>
<evidence type="ECO:0000313" key="3">
    <source>
        <dbReference type="Proteomes" id="UP001231915"/>
    </source>
</evidence>
<comment type="caution">
    <text evidence="2">The sequence shown here is derived from an EMBL/GenBank/DDBJ whole genome shotgun (WGS) entry which is preliminary data.</text>
</comment>
<dbReference type="Proteomes" id="UP001231915">
    <property type="component" value="Unassembled WGS sequence"/>
</dbReference>
<evidence type="ECO:0000313" key="2">
    <source>
        <dbReference type="EMBL" id="MDK2594123.1"/>
    </source>
</evidence>
<evidence type="ECO:0000256" key="1">
    <source>
        <dbReference type="SAM" id="SignalP"/>
    </source>
</evidence>
<proteinExistence type="predicted"/>
<keyword evidence="3" id="KW-1185">Reference proteome</keyword>
<feature type="signal peptide" evidence="1">
    <location>
        <begin position="1"/>
        <end position="20"/>
    </location>
</feature>
<organism evidence="2 3">
    <name type="scientific">Pseudoalteromonas obscura</name>
    <dbReference type="NCBI Taxonomy" id="3048491"/>
    <lineage>
        <taxon>Bacteria</taxon>
        <taxon>Pseudomonadati</taxon>
        <taxon>Pseudomonadota</taxon>
        <taxon>Gammaproteobacteria</taxon>
        <taxon>Alteromonadales</taxon>
        <taxon>Pseudoalteromonadaceae</taxon>
        <taxon>Pseudoalteromonas</taxon>
    </lineage>
</organism>
<keyword evidence="1" id="KW-0732">Signal</keyword>
<accession>A0ABT7EGF2</accession>
<protein>
    <submittedName>
        <fullName evidence="2">Uncharacterized protein</fullName>
    </submittedName>
</protein>
<dbReference type="RefSeq" id="WP_284136353.1">
    <property type="nucleotide sequence ID" value="NZ_JASJUT010000001.1"/>
</dbReference>
<sequence length="95" mass="10894">MIKTLALAGTLSLLSFESFAAMDLETYEYRARIDSDLASRCSTRPISYQEFIMRIDWAFHQGLITERAAYWGKAYGYYPVVDFFDRTVVAICKGV</sequence>